<accession>A0ABN4DCV0</accession>
<protein>
    <recommendedName>
        <fullName evidence="5">Cell wall-binding repeat 2 family protein</fullName>
    </recommendedName>
</protein>
<dbReference type="Proteomes" id="UP000028504">
    <property type="component" value="Chromosome"/>
</dbReference>
<dbReference type="EMBL" id="CP008944">
    <property type="protein sequence ID" value="AIG64260.1"/>
    <property type="molecule type" value="Genomic_DNA"/>
</dbReference>
<feature type="region of interest" description="Disordered" evidence="1">
    <location>
        <begin position="193"/>
        <end position="297"/>
    </location>
</feature>
<evidence type="ECO:0008006" key="5">
    <source>
        <dbReference type="Google" id="ProtNLM"/>
    </source>
</evidence>
<proteinExistence type="predicted"/>
<dbReference type="RefSeq" id="WP_038605755.1">
    <property type="nucleotide sequence ID" value="NZ_CP008944.1"/>
</dbReference>
<evidence type="ECO:0000313" key="3">
    <source>
        <dbReference type="EMBL" id="AIG64260.1"/>
    </source>
</evidence>
<reference evidence="3 4" key="1">
    <citation type="submission" date="2014-07" db="EMBL/GenBank/DDBJ databases">
        <title>Complete genome sequence of Corynebacterium atypicum DSM 44849: identifiction of the mycolic acid biosynthesis genes.</title>
        <authorList>
            <person name="Tippelt A."/>
            <person name="Mollmann S."/>
            <person name="Albersmeier A."/>
            <person name="Jaenicke S."/>
            <person name="Ruckert C."/>
            <person name="Tauch A."/>
        </authorList>
    </citation>
    <scope>NUCLEOTIDE SEQUENCE [LARGE SCALE GENOMIC DNA]</scope>
    <source>
        <strain evidence="3 4">R2070</strain>
    </source>
</reference>
<evidence type="ECO:0000256" key="2">
    <source>
        <dbReference type="SAM" id="SignalP"/>
    </source>
</evidence>
<feature type="compositionally biased region" description="Polar residues" evidence="1">
    <location>
        <begin position="26"/>
        <end position="40"/>
    </location>
</feature>
<evidence type="ECO:0000256" key="1">
    <source>
        <dbReference type="SAM" id="MobiDB-lite"/>
    </source>
</evidence>
<keyword evidence="2" id="KW-0732">Signal</keyword>
<organism evidence="3 4">
    <name type="scientific">Corynebacterium atypicum</name>
    <dbReference type="NCBI Taxonomy" id="191610"/>
    <lineage>
        <taxon>Bacteria</taxon>
        <taxon>Bacillati</taxon>
        <taxon>Actinomycetota</taxon>
        <taxon>Actinomycetes</taxon>
        <taxon>Mycobacteriales</taxon>
        <taxon>Corynebacteriaceae</taxon>
        <taxon>Corynebacterium</taxon>
    </lineage>
</organism>
<feature type="compositionally biased region" description="Basic and acidic residues" evidence="1">
    <location>
        <begin position="262"/>
        <end position="288"/>
    </location>
</feature>
<feature type="region of interest" description="Disordered" evidence="1">
    <location>
        <begin position="26"/>
        <end position="45"/>
    </location>
</feature>
<name>A0ABN4DCV0_9CORY</name>
<sequence length="639" mass="67857">MSSNTRRRVLGALSCVLIAAAPLASCSSETSGGKDQQSSAAPLDPVAQAAELNRAKQVDERFAGGPEVLSEATGTGAAVTKRFFEAADAVVLASPDIDSQLRAASVAVASHAPMLVAVPGTEQEIRAEVERLGATTLYQVGETFKLGKPELNVIVDRGGGETLHQATGLNFKPREVTDAKAIAGAIAGLDGQHPTELVAAFPPPNRGEGPESLSDGPEAEEPGVLTGEGTPEDVPGGRAAGAPADGGQAREPQKPAPAPKEGTGKQEPGSKKKAEGEPAGTAKEERIQHTMPVVPPRDDAPIVVAYPESAPVEVASARAYGAQVRVMDYPDPRINEEAHKAVAGLEDGPLIALGAGFGSPERLSSAIRLAAKNTPELPGGGHLVFPGRRMVALYGHPSGGALGVMGERPPAESVEFVRDLARQYQEADPEETMVPAFEIITTVAASTPGPDGDFSNEADPAELTAYIDAITEAGGYAVLDLQPGRARLLDQAKRYEELLTRPNVGLALDPEWKIGPDEQPLARVGHVEAREISEVAEWLAGLVREHDLPQKALVVHQFQAQMIRDRETVDTSHAELAYVLHADGHGDPQTKFATWNVLRQDLDPVWFMAWKNFFDEDQPMFNAEQTFAIDPRPWFVSYQ</sequence>
<keyword evidence="4" id="KW-1185">Reference proteome</keyword>
<feature type="compositionally biased region" description="Low complexity" evidence="1">
    <location>
        <begin position="236"/>
        <end position="250"/>
    </location>
</feature>
<evidence type="ECO:0000313" key="4">
    <source>
        <dbReference type="Proteomes" id="UP000028504"/>
    </source>
</evidence>
<gene>
    <name evidence="3" type="ORF">CATYP_06110</name>
</gene>
<feature type="chain" id="PRO_5046025152" description="Cell wall-binding repeat 2 family protein" evidence="2">
    <location>
        <begin position="25"/>
        <end position="639"/>
    </location>
</feature>
<feature type="signal peptide" evidence="2">
    <location>
        <begin position="1"/>
        <end position="24"/>
    </location>
</feature>